<dbReference type="PANTHER" id="PTHR43540">
    <property type="entry name" value="PEROXYUREIDOACRYLATE/UREIDOACRYLATE AMIDOHYDROLASE-RELATED"/>
    <property type="match status" value="1"/>
</dbReference>
<accession>A0A6J4VLG2</accession>
<proteinExistence type="predicted"/>
<dbReference type="InterPro" id="IPR050272">
    <property type="entry name" value="Isochorismatase-like_hydrls"/>
</dbReference>
<protein>
    <recommendedName>
        <fullName evidence="2">Isochorismatase-like domain-containing protein</fullName>
    </recommendedName>
</protein>
<dbReference type="EMBL" id="CADCWL010000219">
    <property type="protein sequence ID" value="CAA9580747.1"/>
    <property type="molecule type" value="Genomic_DNA"/>
</dbReference>
<name>A0A6J4VLG2_9BACT</name>
<organism evidence="3">
    <name type="scientific">uncultured Thermomicrobiales bacterium</name>
    <dbReference type="NCBI Taxonomy" id="1645740"/>
    <lineage>
        <taxon>Bacteria</taxon>
        <taxon>Pseudomonadati</taxon>
        <taxon>Thermomicrobiota</taxon>
        <taxon>Thermomicrobia</taxon>
        <taxon>Thermomicrobiales</taxon>
        <taxon>environmental samples</taxon>
    </lineage>
</organism>
<dbReference type="AlphaFoldDB" id="A0A6J4VLG2"/>
<dbReference type="Gene3D" id="3.40.50.850">
    <property type="entry name" value="Isochorismatase-like"/>
    <property type="match status" value="1"/>
</dbReference>
<dbReference type="SUPFAM" id="SSF52499">
    <property type="entry name" value="Isochorismatase-like hydrolases"/>
    <property type="match status" value="1"/>
</dbReference>
<feature type="domain" description="Isochorismatase-like" evidence="2">
    <location>
        <begin position="1"/>
        <end position="162"/>
    </location>
</feature>
<evidence type="ECO:0000313" key="3">
    <source>
        <dbReference type="EMBL" id="CAA9580747.1"/>
    </source>
</evidence>
<sequence length="188" mass="19987">MQIGIIRQLPHGERIITQVVTVLEAARRAGVRVLFCRHLPLPKELMGVARFRTALAWQRVESPDGVQPWLLRDSPGFQLVPEVVPRPSEAVFDKITLSAFEGAPLNIALRGCGINAVAIVGVATEIGIDPTVRHAADLGYIPVVVTDACGAGNEEAAGRSLAGSAHGGDASLTDVATICDLFGRRRPV</sequence>
<dbReference type="Pfam" id="PF00857">
    <property type="entry name" value="Isochorismatase"/>
    <property type="match status" value="1"/>
</dbReference>
<dbReference type="InterPro" id="IPR000868">
    <property type="entry name" value="Isochorismatase-like_dom"/>
</dbReference>
<evidence type="ECO:0000259" key="2">
    <source>
        <dbReference type="Pfam" id="PF00857"/>
    </source>
</evidence>
<gene>
    <name evidence="3" type="ORF">AVDCRST_MAG19-3936</name>
</gene>
<evidence type="ECO:0000256" key="1">
    <source>
        <dbReference type="ARBA" id="ARBA00022801"/>
    </source>
</evidence>
<reference evidence="3" key="1">
    <citation type="submission" date="2020-02" db="EMBL/GenBank/DDBJ databases">
        <authorList>
            <person name="Meier V. D."/>
        </authorList>
    </citation>
    <scope>NUCLEOTIDE SEQUENCE</scope>
    <source>
        <strain evidence="3">AVDCRST_MAG19</strain>
    </source>
</reference>
<keyword evidence="1" id="KW-0378">Hydrolase</keyword>
<dbReference type="GO" id="GO:0016787">
    <property type="term" value="F:hydrolase activity"/>
    <property type="evidence" value="ECO:0007669"/>
    <property type="project" value="UniProtKB-KW"/>
</dbReference>
<dbReference type="InterPro" id="IPR036380">
    <property type="entry name" value="Isochorismatase-like_sf"/>
</dbReference>
<dbReference type="CDD" id="cd00431">
    <property type="entry name" value="cysteine_hydrolases"/>
    <property type="match status" value="1"/>
</dbReference>